<dbReference type="EMBL" id="AUWU02000006">
    <property type="protein sequence ID" value="KAH0572005.1"/>
    <property type="molecule type" value="Genomic_DNA"/>
</dbReference>
<dbReference type="AlphaFoldDB" id="A0A9P8LPL6"/>
<comment type="caution">
    <text evidence="1">The sequence shown here is derived from an EMBL/GenBank/DDBJ whole genome shotgun (WGS) entry which is preliminary data.</text>
</comment>
<evidence type="ECO:0000313" key="1">
    <source>
        <dbReference type="EMBL" id="KAH0572005.1"/>
    </source>
</evidence>
<protein>
    <submittedName>
        <fullName evidence="1">Uncharacterized protein</fullName>
    </submittedName>
</protein>
<proteinExistence type="predicted"/>
<evidence type="ECO:0000313" key="2">
    <source>
        <dbReference type="Proteomes" id="UP000018208"/>
    </source>
</evidence>
<dbReference type="RefSeq" id="XP_067762778.1">
    <property type="nucleotide sequence ID" value="XM_067910022.1"/>
</dbReference>
<accession>A0A9P8LPL6</accession>
<dbReference type="Proteomes" id="UP000018208">
    <property type="component" value="Unassembled WGS sequence"/>
</dbReference>
<dbReference type="GeneID" id="94300229"/>
<keyword evidence="2" id="KW-1185">Reference proteome</keyword>
<organism evidence="1 2">
    <name type="scientific">Spironucleus salmonicida</name>
    <dbReference type="NCBI Taxonomy" id="348837"/>
    <lineage>
        <taxon>Eukaryota</taxon>
        <taxon>Metamonada</taxon>
        <taxon>Diplomonadida</taxon>
        <taxon>Hexamitidae</taxon>
        <taxon>Hexamitinae</taxon>
        <taxon>Spironucleus</taxon>
    </lineage>
</organism>
<gene>
    <name evidence="1" type="ORF">SS50377_26206</name>
</gene>
<sequence>MESTTFLKLQLHQFEIKYERASLALQLGSSVQQQLHIEINGLRRQIDFVTKLLSNLSPISLNIKDYIISM</sequence>
<name>A0A9P8LPL6_9EUKA</name>
<dbReference type="KEGG" id="ssao:94300229"/>
<reference evidence="1 2" key="1">
    <citation type="journal article" date="2014" name="PLoS Genet.">
        <title>The Genome of Spironucleus salmonicida Highlights a Fish Pathogen Adapted to Fluctuating Environments.</title>
        <authorList>
            <person name="Xu F."/>
            <person name="Jerlstrom-Hultqvist J."/>
            <person name="Einarsson E."/>
            <person name="Astvaldsson A."/>
            <person name="Svard S.G."/>
            <person name="Andersson J.O."/>
        </authorList>
    </citation>
    <scope>NUCLEOTIDE SEQUENCE [LARGE SCALE GENOMIC DNA]</scope>
    <source>
        <strain evidence="1 2">ATCC 50377</strain>
    </source>
</reference>